<dbReference type="EMBL" id="LQBL01000033">
    <property type="protein sequence ID" value="KUG51137.1"/>
    <property type="molecule type" value="Genomic_DNA"/>
</dbReference>
<accession>A0A0W8I0I6</accession>
<organism evidence="2 3">
    <name type="scientific">Serinicoccus chungangensis</name>
    <dbReference type="NCBI Taxonomy" id="767452"/>
    <lineage>
        <taxon>Bacteria</taxon>
        <taxon>Bacillati</taxon>
        <taxon>Actinomycetota</taxon>
        <taxon>Actinomycetes</taxon>
        <taxon>Micrococcales</taxon>
        <taxon>Ornithinimicrobiaceae</taxon>
        <taxon>Serinicoccus</taxon>
    </lineage>
</organism>
<sequence>MPLTTAQQGLLDAWLPGHTVLDDHSWGLVSRTVLRVRHRGRDLTVKASSPDDHHLAREVAAHRELTAPLLPDRAPRLVEADLHAHLLVTTWLPGELVQGTAAEQDPESYRQAGLLLRRLHGQSSRRDDDWLEEQRARTRRWLTRPHRIPRARVDRVERRLTRWPVGPVRLTPTHGDFHPRNWVVDRGTVSVIDFGRAQWRPAATDLARMEPRQWRDDPRLEAAFLDGYGADPRPAWWRDLLLAEAVGTAVWAYQVGDEAFEQEGLQQLAELTA</sequence>
<dbReference type="AlphaFoldDB" id="A0A0W8I0I6"/>
<keyword evidence="3" id="KW-1185">Reference proteome</keyword>
<name>A0A0W8I0I6_9MICO</name>
<dbReference type="RefSeq" id="WP_058892682.1">
    <property type="nucleotide sequence ID" value="NZ_LQBL01000033.1"/>
</dbReference>
<comment type="caution">
    <text evidence="2">The sequence shown here is derived from an EMBL/GenBank/DDBJ whole genome shotgun (WGS) entry which is preliminary data.</text>
</comment>
<dbReference type="OrthoDB" id="21342at2"/>
<dbReference type="SUPFAM" id="SSF56112">
    <property type="entry name" value="Protein kinase-like (PK-like)"/>
    <property type="match status" value="1"/>
</dbReference>
<reference evidence="2 3" key="1">
    <citation type="submission" date="2015-12" db="EMBL/GenBank/DDBJ databases">
        <title>Serinicoccus chungangenesis strain CD08_5 genome sequencing and assembly.</title>
        <authorList>
            <person name="Chander A.M."/>
            <person name="Kaur G."/>
            <person name="Nair G.R."/>
            <person name="Dhawan D.K."/>
            <person name="Kochhar R.K."/>
            <person name="Mayilraj S."/>
            <person name="Bhadada S.K."/>
        </authorList>
    </citation>
    <scope>NUCLEOTIDE SEQUENCE [LARGE SCALE GENOMIC DNA]</scope>
    <source>
        <strain evidence="2 3">CD08_5</strain>
    </source>
</reference>
<protein>
    <recommendedName>
        <fullName evidence="1">Aminoglycoside phosphotransferase domain-containing protein</fullName>
    </recommendedName>
</protein>
<evidence type="ECO:0000313" key="2">
    <source>
        <dbReference type="EMBL" id="KUG51137.1"/>
    </source>
</evidence>
<evidence type="ECO:0000313" key="3">
    <source>
        <dbReference type="Proteomes" id="UP000054837"/>
    </source>
</evidence>
<proteinExistence type="predicted"/>
<dbReference type="InterPro" id="IPR002575">
    <property type="entry name" value="Aminoglycoside_PTrfase"/>
</dbReference>
<gene>
    <name evidence="2" type="ORF">AVL62_12915</name>
</gene>
<feature type="domain" description="Aminoglycoside phosphotransferase" evidence="1">
    <location>
        <begin position="30"/>
        <end position="233"/>
    </location>
</feature>
<dbReference type="Proteomes" id="UP000054837">
    <property type="component" value="Unassembled WGS sequence"/>
</dbReference>
<dbReference type="InterPro" id="IPR011009">
    <property type="entry name" value="Kinase-like_dom_sf"/>
</dbReference>
<dbReference type="Pfam" id="PF01636">
    <property type="entry name" value="APH"/>
    <property type="match status" value="1"/>
</dbReference>
<dbReference type="Gene3D" id="3.90.1200.10">
    <property type="match status" value="1"/>
</dbReference>
<evidence type="ECO:0000259" key="1">
    <source>
        <dbReference type="Pfam" id="PF01636"/>
    </source>
</evidence>